<evidence type="ECO:0000259" key="1">
    <source>
        <dbReference type="Pfam" id="PF01609"/>
    </source>
</evidence>
<dbReference type="AlphaFoldDB" id="A0A751YW16"/>
<reference evidence="3" key="2">
    <citation type="submission" date="2018-07" db="EMBL/GenBank/DDBJ databases">
        <authorList>
            <consortium name="NCBI Pathogen Detection Project"/>
        </authorList>
    </citation>
    <scope>NUCLEOTIDE SEQUENCE</scope>
    <source>
        <strain evidence="3">13-2237</strain>
    </source>
</reference>
<gene>
    <name evidence="3" type="ORF">G9X39_002647</name>
</gene>
<reference evidence="3" key="1">
    <citation type="journal article" date="2018" name="Genome Biol.">
        <title>SKESA: strategic k-mer extension for scrupulous assemblies.</title>
        <authorList>
            <person name="Souvorov A."/>
            <person name="Agarwala R."/>
            <person name="Lipman D.J."/>
        </authorList>
    </citation>
    <scope>NUCLEOTIDE SEQUENCE</scope>
    <source>
        <strain evidence="3">13-2237</strain>
    </source>
</reference>
<proteinExistence type="predicted"/>
<evidence type="ECO:0000259" key="2">
    <source>
        <dbReference type="Pfam" id="PF13340"/>
    </source>
</evidence>
<feature type="domain" description="Transposase IS4-like" evidence="1">
    <location>
        <begin position="117"/>
        <end position="252"/>
    </location>
</feature>
<comment type="caution">
    <text evidence="3">The sequence shown here is derived from an EMBL/GenBank/DDBJ whole genome shotgun (WGS) entry which is preliminary data.</text>
</comment>
<dbReference type="EMBL" id="DAAWCK010000020">
    <property type="protein sequence ID" value="HAF7257934.1"/>
    <property type="molecule type" value="Genomic_DNA"/>
</dbReference>
<dbReference type="PANTHER" id="PTHR30007:SF0">
    <property type="entry name" value="TRANSPOSASE"/>
    <property type="match status" value="1"/>
</dbReference>
<feature type="domain" description="Insertion element IS402-like" evidence="2">
    <location>
        <begin position="8"/>
        <end position="86"/>
    </location>
</feature>
<sequence>MAGNKWQLSDELWEKMFPLLPEHKTHHPLGTHRRRVDNRAAMNAIFFVLRTGCHWNALNATGICSSSSAHRRFQEWRDAGVFERFWQNGLLACEQLDAIDWSWLSMDGCMTKSPLAGFKKTGRNPTDRGKQGVKRSLMTDANGLPLSVVVAGANTHDIKLVADTLDALQTGKPGKRLCLCMDKGYEAEWLEEYLKSRRYEPHIQSRKEESEAIKGTDFKARRWVVERTHSWMNRYRRVLTRWEKKFENYEAMLHFVCGVIVWNKTLLG</sequence>
<dbReference type="Pfam" id="PF01609">
    <property type="entry name" value="DDE_Tnp_1"/>
    <property type="match status" value="1"/>
</dbReference>
<protein>
    <submittedName>
        <fullName evidence="3">IS5 family transposase</fullName>
    </submittedName>
</protein>
<dbReference type="PANTHER" id="PTHR30007">
    <property type="entry name" value="PHP DOMAIN PROTEIN"/>
    <property type="match status" value="1"/>
</dbReference>
<dbReference type="InterPro" id="IPR002559">
    <property type="entry name" value="Transposase_11"/>
</dbReference>
<dbReference type="GO" id="GO:0003677">
    <property type="term" value="F:DNA binding"/>
    <property type="evidence" value="ECO:0007669"/>
    <property type="project" value="InterPro"/>
</dbReference>
<accession>A0A751YW16</accession>
<evidence type="ECO:0000313" key="3">
    <source>
        <dbReference type="EMBL" id="HAF7257934.1"/>
    </source>
</evidence>
<dbReference type="NCBIfam" id="NF033580">
    <property type="entry name" value="transpos_IS5_3"/>
    <property type="match status" value="1"/>
</dbReference>
<dbReference type="GO" id="GO:0004803">
    <property type="term" value="F:transposase activity"/>
    <property type="evidence" value="ECO:0007669"/>
    <property type="project" value="InterPro"/>
</dbReference>
<name>A0A751YW16_SALET</name>
<dbReference type="InterPro" id="IPR025161">
    <property type="entry name" value="IS402-like_dom"/>
</dbReference>
<organism evidence="3">
    <name type="scientific">Salmonella enterica subsp. enterica serovar Panama</name>
    <dbReference type="NCBI Taxonomy" id="29472"/>
    <lineage>
        <taxon>Bacteria</taxon>
        <taxon>Pseudomonadati</taxon>
        <taxon>Pseudomonadota</taxon>
        <taxon>Gammaproteobacteria</taxon>
        <taxon>Enterobacterales</taxon>
        <taxon>Enterobacteriaceae</taxon>
        <taxon>Salmonella</taxon>
    </lineage>
</organism>
<dbReference type="GO" id="GO:0006313">
    <property type="term" value="P:DNA transposition"/>
    <property type="evidence" value="ECO:0007669"/>
    <property type="project" value="InterPro"/>
</dbReference>
<dbReference type="Pfam" id="PF13340">
    <property type="entry name" value="DUF4096"/>
    <property type="match status" value="1"/>
</dbReference>